<organism evidence="1 2">
    <name type="scientific">Muribaculum caecicola</name>
    <dbReference type="NCBI Taxonomy" id="3038144"/>
    <lineage>
        <taxon>Bacteria</taxon>
        <taxon>Pseudomonadati</taxon>
        <taxon>Bacteroidota</taxon>
        <taxon>Bacteroidia</taxon>
        <taxon>Bacteroidales</taxon>
        <taxon>Muribaculaceae</taxon>
        <taxon>Muribaculum</taxon>
    </lineage>
</organism>
<reference evidence="1" key="1">
    <citation type="submission" date="2019-04" db="EMBL/GenBank/DDBJ databases">
        <title>Microbes associate with the intestines of laboratory mice.</title>
        <authorList>
            <person name="Navarre W."/>
            <person name="Wong E."/>
            <person name="Huang K.C."/>
            <person name="Tropini C."/>
            <person name="Ng K."/>
            <person name="Yu B."/>
        </authorList>
    </citation>
    <scope>NUCLEOTIDE SEQUENCE</scope>
    <source>
        <strain evidence="1">NM86_A22</strain>
    </source>
</reference>
<protein>
    <submittedName>
        <fullName evidence="1">Uncharacterized protein</fullName>
    </submittedName>
</protein>
<accession>A0AC61S523</accession>
<sequence>MTRLTNKTKYIVRAIPVFILVLLSSACSTTRRLPEGEVLYDGIKKVQINAPEGHEVPTEVVDELKNDVDVHPNNYISFLGIRSPFPIGLWVYNNWNPDSKGLKGWMYKKLVEEPVTINDVKPTLRMKLLEGELENSGYFRGSASYEIIKNKRNKRKAKILYTINTGTPYLIDTIEYLPDTCHLYHSIDSLIKRVPYLRPGTRYSVDSLNAVRTDVANGLRNRGYYFFRPEYIEYLADSTITPQRIALRLSVASNTPKFALSRWKTGNITVWIDRNDHQGPTDTTHTRQATIIRQTPSRLRPHLIPSCLSFRKGRYFSVAGMNRTQSYLSRLGIFNYINIEAMPDTAAAEPTLNIAIQCTYDKPLEAVLEANVASKSNSYLGPGLTFTVTNRNVFGGGEQLTVGLTGSYEWQTGSDRSSVFNSYEAGINASLAFPRLLAPRFMPLSRRNLNWTRLTLSADVLNRPHYFNLAQFSTSMNYDWRTRKYFAYTFTPLKLTYMKLIRTTAEFDKLMAENKAIALSFRNQFIPQMGWSMIYDREMNRYNKINIQASLTEAGNVCWALWRLAGVKGEKNIFGVPFSQFVKATAQVVYSRRIGQGDSWLVGRLYGGIAHAYGNASEVPYSEQFYVGGANSIRAFTVRSIGPGSYHPDKETVNGYFDETGTFKFEFNLEYRFPIYGPFHGATFIDTGNVWLLSNDPNRPGGLLKAKNFFKDLAVGTGIGLRLDIGMLVVRGDLGVGIHAPYNTGKRGYYNMESFKKSLAFHLAIGYPF</sequence>
<proteinExistence type="predicted"/>
<keyword evidence="2" id="KW-1185">Reference proteome</keyword>
<evidence type="ECO:0000313" key="1">
    <source>
        <dbReference type="EMBL" id="THG50679.1"/>
    </source>
</evidence>
<gene>
    <name evidence="1" type="ORF">E5990_06495</name>
</gene>
<dbReference type="Proteomes" id="UP000305401">
    <property type="component" value="Unassembled WGS sequence"/>
</dbReference>
<name>A0AC61S523_9BACT</name>
<evidence type="ECO:0000313" key="2">
    <source>
        <dbReference type="Proteomes" id="UP000305401"/>
    </source>
</evidence>
<comment type="caution">
    <text evidence="1">The sequence shown here is derived from an EMBL/GenBank/DDBJ whole genome shotgun (WGS) entry which is preliminary data.</text>
</comment>
<dbReference type="EMBL" id="SSTG01000069">
    <property type="protein sequence ID" value="THG50679.1"/>
    <property type="molecule type" value="Genomic_DNA"/>
</dbReference>